<reference evidence="7" key="1">
    <citation type="submission" date="2025-08" db="UniProtKB">
        <authorList>
            <consortium name="Ensembl"/>
        </authorList>
    </citation>
    <scope>IDENTIFICATION</scope>
</reference>
<name>A0A8C5A1L8_GADMO</name>
<keyword evidence="8" id="KW-1185">Reference proteome</keyword>
<dbReference type="InterPro" id="IPR013763">
    <property type="entry name" value="Cyclin-like_dom"/>
</dbReference>
<evidence type="ECO:0000313" key="7">
    <source>
        <dbReference type="Ensembl" id="ENSGMOP00000024821.1"/>
    </source>
</evidence>
<dbReference type="InterPro" id="IPR006671">
    <property type="entry name" value="Cyclin_N"/>
</dbReference>
<gene>
    <name evidence="7" type="primary">CCNO</name>
</gene>
<sequence length="437" mass="47893">MVGPGCGLHIGSPASACRRGQHIFFLSKKKKDKKMVSMANNTPNATPAVVCKQSPKNYRSAFQNKTRSPIQKKEKRHRKQTITSRLSDSGIEEDLSAQSPVGTVVLSGEGPSSTGQLGLLTWHQHYGSVGYKIQKDNETQFHLPKCLARQPQVTPEARCKLVSWLIPVHKYFRLSFECCCLAVNIMDRFLASTAVAADCFQLLGVTALLLASKQVEVFSPRISQLLGLCCHAFSKQQLCNLECLILLRLRFRLAAPTLAFFLEYNILCSEAVGAGSGSPSARWEMRRSPRRSDLARRICELSLADYAFNRYLPSLTAVCAMRLSLELLAAGGQPEEPNARMSCTHDLIQSEKGTLSGTSEGELSEGEQLWMDCTPDESGDGPGHSAEGFGPEEPGPLSGGLDGRTSRRQNLALECTENLKLLVSLNRETIQAMLTTS</sequence>
<dbReference type="GeneID" id="115554284"/>
<dbReference type="Proteomes" id="UP000694546">
    <property type="component" value="Chromosome 11"/>
</dbReference>
<comment type="function">
    <text evidence="1">Essential for the control of the cell cycle at the G2/M (mitosis) transition.</text>
</comment>
<feature type="region of interest" description="Disordered" evidence="5">
    <location>
        <begin position="61"/>
        <end position="89"/>
    </location>
</feature>
<evidence type="ECO:0000256" key="5">
    <source>
        <dbReference type="SAM" id="MobiDB-lite"/>
    </source>
</evidence>
<evidence type="ECO:0000256" key="3">
    <source>
        <dbReference type="ARBA" id="ARBA00025821"/>
    </source>
</evidence>
<feature type="compositionally biased region" description="Low complexity" evidence="5">
    <location>
        <begin position="387"/>
        <end position="396"/>
    </location>
</feature>
<accession>A0A8C5A1L8</accession>
<dbReference type="Gene3D" id="1.10.472.10">
    <property type="entry name" value="Cyclin-like"/>
    <property type="match status" value="2"/>
</dbReference>
<comment type="subunit">
    <text evidence="3">Interacts with the CDK1 protein kinase to form a serine/threonine kinase holoenzyme complex also known as maturation promoting factor (MPF). The cyclin subunit imparts substrate specificity to the complex.</text>
</comment>
<comment type="similarity">
    <text evidence="4">Belongs to the cyclin family.</text>
</comment>
<dbReference type="OrthoDB" id="5590282at2759"/>
<dbReference type="PANTHER" id="PTHR10177">
    <property type="entry name" value="CYCLINS"/>
    <property type="match status" value="1"/>
</dbReference>
<feature type="region of interest" description="Disordered" evidence="5">
    <location>
        <begin position="371"/>
        <end position="405"/>
    </location>
</feature>
<evidence type="ECO:0000256" key="4">
    <source>
        <dbReference type="RuleBase" id="RU000383"/>
    </source>
</evidence>
<dbReference type="GeneTree" id="ENSGT00940000155998"/>
<dbReference type="RefSeq" id="XP_030226807.1">
    <property type="nucleotide sequence ID" value="XM_030370947.1"/>
</dbReference>
<dbReference type="Pfam" id="PF02984">
    <property type="entry name" value="Cyclin_C"/>
    <property type="match status" value="1"/>
</dbReference>
<proteinExistence type="inferred from homology"/>
<organism evidence="7 8">
    <name type="scientific">Gadus morhua</name>
    <name type="common">Atlantic cod</name>
    <dbReference type="NCBI Taxonomy" id="8049"/>
    <lineage>
        <taxon>Eukaryota</taxon>
        <taxon>Metazoa</taxon>
        <taxon>Chordata</taxon>
        <taxon>Craniata</taxon>
        <taxon>Vertebrata</taxon>
        <taxon>Euteleostomi</taxon>
        <taxon>Actinopterygii</taxon>
        <taxon>Neopterygii</taxon>
        <taxon>Teleostei</taxon>
        <taxon>Neoteleostei</taxon>
        <taxon>Acanthomorphata</taxon>
        <taxon>Zeiogadaria</taxon>
        <taxon>Gadariae</taxon>
        <taxon>Gadiformes</taxon>
        <taxon>Gadoidei</taxon>
        <taxon>Gadidae</taxon>
        <taxon>Gadus</taxon>
    </lineage>
</organism>
<keyword evidence="2 4" id="KW-0195">Cyclin</keyword>
<dbReference type="Ensembl" id="ENSGMOT00000060119.1">
    <property type="protein sequence ID" value="ENSGMOP00000024821.1"/>
    <property type="gene ID" value="ENSGMOG00000029582.1"/>
</dbReference>
<dbReference type="GO" id="GO:0051301">
    <property type="term" value="P:cell division"/>
    <property type="evidence" value="ECO:0007669"/>
    <property type="project" value="UniProtKB-KW"/>
</dbReference>
<dbReference type="InterPro" id="IPR004367">
    <property type="entry name" value="Cyclin_C-dom"/>
</dbReference>
<reference evidence="7" key="2">
    <citation type="submission" date="2025-09" db="UniProtKB">
        <authorList>
            <consortium name="Ensembl"/>
        </authorList>
    </citation>
    <scope>IDENTIFICATION</scope>
</reference>
<dbReference type="SMART" id="SM00385">
    <property type="entry name" value="CYCLIN"/>
    <property type="match status" value="1"/>
</dbReference>
<protein>
    <submittedName>
        <fullName evidence="7">Cyclin O</fullName>
    </submittedName>
</protein>
<dbReference type="AlphaFoldDB" id="A0A8C5A1L8"/>
<dbReference type="InterPro" id="IPR036915">
    <property type="entry name" value="Cyclin-like_sf"/>
</dbReference>
<evidence type="ECO:0000313" key="8">
    <source>
        <dbReference type="Proteomes" id="UP000694546"/>
    </source>
</evidence>
<dbReference type="SUPFAM" id="SSF47954">
    <property type="entry name" value="Cyclin-like"/>
    <property type="match status" value="2"/>
</dbReference>
<evidence type="ECO:0000259" key="6">
    <source>
        <dbReference type="SMART" id="SM00385"/>
    </source>
</evidence>
<dbReference type="InterPro" id="IPR039361">
    <property type="entry name" value="Cyclin"/>
</dbReference>
<dbReference type="Pfam" id="PF00134">
    <property type="entry name" value="Cyclin_N"/>
    <property type="match status" value="1"/>
</dbReference>
<feature type="domain" description="Cyclin-like" evidence="6">
    <location>
        <begin position="163"/>
        <end position="247"/>
    </location>
</feature>
<evidence type="ECO:0000256" key="2">
    <source>
        <dbReference type="ARBA" id="ARBA00023127"/>
    </source>
</evidence>
<evidence type="ECO:0000256" key="1">
    <source>
        <dbReference type="ARBA" id="ARBA00003222"/>
    </source>
</evidence>